<gene>
    <name evidence="4" type="ORF">H7B90_28575</name>
</gene>
<dbReference type="InterPro" id="IPR011499">
    <property type="entry name" value="Lipid_A_biosynth_N"/>
</dbReference>
<dbReference type="SMART" id="SM01259">
    <property type="entry name" value="LAB_N"/>
    <property type="match status" value="1"/>
</dbReference>
<dbReference type="EMBL" id="JACJVR010000127">
    <property type="protein sequence ID" value="MBB6695356.1"/>
    <property type="molecule type" value="Genomic_DNA"/>
</dbReference>
<evidence type="ECO:0000256" key="2">
    <source>
        <dbReference type="SAM" id="Phobius"/>
    </source>
</evidence>
<feature type="transmembrane region" description="Helical" evidence="2">
    <location>
        <begin position="14"/>
        <end position="33"/>
    </location>
</feature>
<dbReference type="RefSeq" id="WP_185139308.1">
    <property type="nucleotide sequence ID" value="NZ_JACJVR010000127.1"/>
</dbReference>
<dbReference type="Proteomes" id="UP000553776">
    <property type="component" value="Unassembled WGS sequence"/>
</dbReference>
<protein>
    <submittedName>
        <fullName evidence="4">Lipid-A-disaccharide synthase N-terminal domain-containing protein</fullName>
    </submittedName>
</protein>
<feature type="transmembrane region" description="Helical" evidence="2">
    <location>
        <begin position="72"/>
        <end position="89"/>
    </location>
</feature>
<feature type="transmembrane region" description="Helical" evidence="2">
    <location>
        <begin position="45"/>
        <end position="66"/>
    </location>
</feature>
<evidence type="ECO:0000313" key="4">
    <source>
        <dbReference type="EMBL" id="MBB6695356.1"/>
    </source>
</evidence>
<dbReference type="GO" id="GO:0016020">
    <property type="term" value="C:membrane"/>
    <property type="evidence" value="ECO:0007669"/>
    <property type="project" value="GOC"/>
</dbReference>
<proteinExistence type="predicted"/>
<feature type="domain" description="Lipid A biosynthesis N-terminal" evidence="3">
    <location>
        <begin position="19"/>
        <end position="90"/>
    </location>
</feature>
<keyword evidence="2" id="KW-0812">Transmembrane</keyword>
<accession>A0A841U436</accession>
<organism evidence="4 5">
    <name type="scientific">Cohnella xylanilytica</name>
    <dbReference type="NCBI Taxonomy" id="557555"/>
    <lineage>
        <taxon>Bacteria</taxon>
        <taxon>Bacillati</taxon>
        <taxon>Bacillota</taxon>
        <taxon>Bacilli</taxon>
        <taxon>Bacillales</taxon>
        <taxon>Paenibacillaceae</taxon>
        <taxon>Cohnella</taxon>
    </lineage>
</organism>
<sequence>MWGKLTSQLETGELLWILFGLVGQIMFTGRFVVQWIASERAKKSVVTRSFWLFSIMGSSILSVYAIYRRDPVFILGQLPGIFIYFRNLVIMRNHEKREASATATASTSSAPEASALASTSYGPTASASVSTPPSSVPAATVSASLSPAPAASEEAREEA</sequence>
<dbReference type="GO" id="GO:0008915">
    <property type="term" value="F:lipid-A-disaccharide synthase activity"/>
    <property type="evidence" value="ECO:0007669"/>
    <property type="project" value="InterPro"/>
</dbReference>
<evidence type="ECO:0000313" key="5">
    <source>
        <dbReference type="Proteomes" id="UP000553776"/>
    </source>
</evidence>
<name>A0A841U436_9BACL</name>
<keyword evidence="2" id="KW-0472">Membrane</keyword>
<dbReference type="Pfam" id="PF07578">
    <property type="entry name" value="LAB_N"/>
    <property type="match status" value="1"/>
</dbReference>
<evidence type="ECO:0000259" key="3">
    <source>
        <dbReference type="SMART" id="SM01259"/>
    </source>
</evidence>
<evidence type="ECO:0000256" key="1">
    <source>
        <dbReference type="SAM" id="MobiDB-lite"/>
    </source>
</evidence>
<dbReference type="GO" id="GO:0009245">
    <property type="term" value="P:lipid A biosynthetic process"/>
    <property type="evidence" value="ECO:0007669"/>
    <property type="project" value="InterPro"/>
</dbReference>
<reference evidence="4 5" key="1">
    <citation type="submission" date="2020-08" db="EMBL/GenBank/DDBJ databases">
        <title>Cohnella phylogeny.</title>
        <authorList>
            <person name="Dunlap C."/>
        </authorList>
    </citation>
    <scope>NUCLEOTIDE SEQUENCE [LARGE SCALE GENOMIC DNA]</scope>
    <source>
        <strain evidence="4 5">DSM 25239</strain>
    </source>
</reference>
<keyword evidence="2" id="KW-1133">Transmembrane helix</keyword>
<feature type="region of interest" description="Disordered" evidence="1">
    <location>
        <begin position="100"/>
        <end position="159"/>
    </location>
</feature>
<keyword evidence="5" id="KW-1185">Reference proteome</keyword>
<comment type="caution">
    <text evidence="4">The sequence shown here is derived from an EMBL/GenBank/DDBJ whole genome shotgun (WGS) entry which is preliminary data.</text>
</comment>
<dbReference type="AlphaFoldDB" id="A0A841U436"/>
<feature type="compositionally biased region" description="Low complexity" evidence="1">
    <location>
        <begin position="100"/>
        <end position="152"/>
    </location>
</feature>